<protein>
    <submittedName>
        <fullName evidence="2">Uncharacterized protein</fullName>
    </submittedName>
</protein>
<evidence type="ECO:0000313" key="2">
    <source>
        <dbReference type="EMBL" id="CZS95443.1"/>
    </source>
</evidence>
<accession>A0A1E1KBL2</accession>
<feature type="region of interest" description="Disordered" evidence="1">
    <location>
        <begin position="25"/>
        <end position="53"/>
    </location>
</feature>
<dbReference type="EMBL" id="FJUX01000022">
    <property type="protein sequence ID" value="CZS95443.1"/>
    <property type="molecule type" value="Genomic_DNA"/>
</dbReference>
<dbReference type="Proteomes" id="UP000178912">
    <property type="component" value="Unassembled WGS sequence"/>
</dbReference>
<gene>
    <name evidence="2" type="ORF">RAG0_05081</name>
</gene>
<dbReference type="OrthoDB" id="3555326at2759"/>
<reference evidence="3" key="1">
    <citation type="submission" date="2016-03" db="EMBL/GenBank/DDBJ databases">
        <authorList>
            <person name="Guldener U."/>
        </authorList>
    </citation>
    <scope>NUCLEOTIDE SEQUENCE [LARGE SCALE GENOMIC DNA]</scope>
    <source>
        <strain evidence="3">04CH-RAC-A.6.1</strain>
    </source>
</reference>
<evidence type="ECO:0000313" key="3">
    <source>
        <dbReference type="Proteomes" id="UP000178912"/>
    </source>
</evidence>
<proteinExistence type="predicted"/>
<sequence>MAQQSDPEPGSVTSIISLEKQFGKSNLDNREEEQSSQSRQPSGESFHTNDTESCRRALEDVSLRKESWTNLTLPQYSGDFIYVVSQVGFVGFVRDLEELNGNVVLPPYIIRARWNRLLEQKHAEWYPCNASLSEEEKAKALRSAKKLESRKNYTKYRISTFGMDKWTQIEAEMKIKATMLRRRSRRAKTALKRERKVGEEMVLGNSLDKPVGIKKMSNRKKRPTRREREAMKDAIAKRLQSTTEAPHLLPLEEEVAAVSVPGLGRDVDLEMELC</sequence>
<keyword evidence="3" id="KW-1185">Reference proteome</keyword>
<dbReference type="AlphaFoldDB" id="A0A1E1KBL2"/>
<organism evidence="2 3">
    <name type="scientific">Rhynchosporium agropyri</name>
    <dbReference type="NCBI Taxonomy" id="914238"/>
    <lineage>
        <taxon>Eukaryota</taxon>
        <taxon>Fungi</taxon>
        <taxon>Dikarya</taxon>
        <taxon>Ascomycota</taxon>
        <taxon>Pezizomycotina</taxon>
        <taxon>Leotiomycetes</taxon>
        <taxon>Helotiales</taxon>
        <taxon>Ploettnerulaceae</taxon>
        <taxon>Rhynchosporium</taxon>
    </lineage>
</organism>
<name>A0A1E1KBL2_9HELO</name>
<evidence type="ECO:0000256" key="1">
    <source>
        <dbReference type="SAM" id="MobiDB-lite"/>
    </source>
</evidence>